<evidence type="ECO:0000256" key="1">
    <source>
        <dbReference type="ARBA" id="ARBA00009431"/>
    </source>
</evidence>
<keyword evidence="2" id="KW-0645">Protease</keyword>
<reference evidence="2" key="1">
    <citation type="submission" date="2023-03" db="EMBL/GenBank/DDBJ databases">
        <authorList>
            <person name="Steffen K."/>
            <person name="Cardenas P."/>
        </authorList>
    </citation>
    <scope>NUCLEOTIDE SEQUENCE</scope>
</reference>
<proteinExistence type="inferred from homology"/>
<protein>
    <submittedName>
        <fullName evidence="2">Probable serine carboxypeptidase CPVL</fullName>
    </submittedName>
</protein>
<dbReference type="GO" id="GO:0006508">
    <property type="term" value="P:proteolysis"/>
    <property type="evidence" value="ECO:0007669"/>
    <property type="project" value="InterPro"/>
</dbReference>
<dbReference type="SUPFAM" id="SSF53474">
    <property type="entry name" value="alpha/beta-Hydrolases"/>
    <property type="match status" value="1"/>
</dbReference>
<sequence>VLIYNGQLDIIVGAPLTERYLQVLQWSGQKDYLAVKKEVWKTEGSSEVAGYIRHVSNFWQVL</sequence>
<dbReference type="GO" id="GO:0004185">
    <property type="term" value="F:serine-type carboxypeptidase activity"/>
    <property type="evidence" value="ECO:0007669"/>
    <property type="project" value="InterPro"/>
</dbReference>
<dbReference type="Pfam" id="PF00450">
    <property type="entry name" value="Peptidase_S10"/>
    <property type="match status" value="1"/>
</dbReference>
<dbReference type="InterPro" id="IPR029058">
    <property type="entry name" value="AB_hydrolase_fold"/>
</dbReference>
<organism evidence="2 3">
    <name type="scientific">Geodia barretti</name>
    <name type="common">Barrett's horny sponge</name>
    <dbReference type="NCBI Taxonomy" id="519541"/>
    <lineage>
        <taxon>Eukaryota</taxon>
        <taxon>Metazoa</taxon>
        <taxon>Porifera</taxon>
        <taxon>Demospongiae</taxon>
        <taxon>Heteroscleromorpha</taxon>
        <taxon>Tetractinellida</taxon>
        <taxon>Astrophorina</taxon>
        <taxon>Geodiidae</taxon>
        <taxon>Geodia</taxon>
    </lineage>
</organism>
<keyword evidence="2" id="KW-0121">Carboxypeptidase</keyword>
<dbReference type="InterPro" id="IPR001563">
    <property type="entry name" value="Peptidase_S10"/>
</dbReference>
<evidence type="ECO:0000313" key="2">
    <source>
        <dbReference type="EMBL" id="CAI8039763.1"/>
    </source>
</evidence>
<dbReference type="Gene3D" id="3.40.50.1820">
    <property type="entry name" value="alpha/beta hydrolase"/>
    <property type="match status" value="1"/>
</dbReference>
<name>A0AA35T1I5_GEOBA</name>
<gene>
    <name evidence="2" type="ORF">GBAR_LOCUS22160</name>
</gene>
<feature type="non-terminal residue" evidence="2">
    <location>
        <position position="1"/>
    </location>
</feature>
<dbReference type="Proteomes" id="UP001174909">
    <property type="component" value="Unassembled WGS sequence"/>
</dbReference>
<comment type="similarity">
    <text evidence="1">Belongs to the peptidase S10 family.</text>
</comment>
<comment type="caution">
    <text evidence="2">The sequence shown here is derived from an EMBL/GenBank/DDBJ whole genome shotgun (WGS) entry which is preliminary data.</text>
</comment>
<keyword evidence="3" id="KW-1185">Reference proteome</keyword>
<accession>A0AA35T1I5</accession>
<dbReference type="EMBL" id="CASHTH010003062">
    <property type="protein sequence ID" value="CAI8039763.1"/>
    <property type="molecule type" value="Genomic_DNA"/>
</dbReference>
<dbReference type="AlphaFoldDB" id="A0AA35T1I5"/>
<keyword evidence="2" id="KW-0378">Hydrolase</keyword>
<evidence type="ECO:0000313" key="3">
    <source>
        <dbReference type="Proteomes" id="UP001174909"/>
    </source>
</evidence>